<name>A0ABN9M284_9NEOB</name>
<reference evidence="1" key="1">
    <citation type="submission" date="2023-07" db="EMBL/GenBank/DDBJ databases">
        <authorList>
            <person name="Stuckert A."/>
        </authorList>
    </citation>
    <scope>NUCLEOTIDE SEQUENCE</scope>
</reference>
<dbReference type="EMBL" id="CAUEEQ010043108">
    <property type="protein sequence ID" value="CAJ0957025.1"/>
    <property type="molecule type" value="Genomic_DNA"/>
</dbReference>
<organism evidence="1 2">
    <name type="scientific">Ranitomeya imitator</name>
    <name type="common">mimic poison frog</name>
    <dbReference type="NCBI Taxonomy" id="111125"/>
    <lineage>
        <taxon>Eukaryota</taxon>
        <taxon>Metazoa</taxon>
        <taxon>Chordata</taxon>
        <taxon>Craniata</taxon>
        <taxon>Vertebrata</taxon>
        <taxon>Euteleostomi</taxon>
        <taxon>Amphibia</taxon>
        <taxon>Batrachia</taxon>
        <taxon>Anura</taxon>
        <taxon>Neobatrachia</taxon>
        <taxon>Hyloidea</taxon>
        <taxon>Dendrobatidae</taxon>
        <taxon>Dendrobatinae</taxon>
        <taxon>Ranitomeya</taxon>
    </lineage>
</organism>
<keyword evidence="2" id="KW-1185">Reference proteome</keyword>
<comment type="caution">
    <text evidence="1">The sequence shown here is derived from an EMBL/GenBank/DDBJ whole genome shotgun (WGS) entry which is preliminary data.</text>
</comment>
<evidence type="ECO:0000313" key="2">
    <source>
        <dbReference type="Proteomes" id="UP001176940"/>
    </source>
</evidence>
<gene>
    <name evidence="1" type="ORF">RIMI_LOCUS15799577</name>
</gene>
<dbReference type="Proteomes" id="UP001176940">
    <property type="component" value="Unassembled WGS sequence"/>
</dbReference>
<proteinExistence type="predicted"/>
<accession>A0ABN9M284</accession>
<protein>
    <submittedName>
        <fullName evidence="1">Uncharacterized protein</fullName>
    </submittedName>
</protein>
<evidence type="ECO:0000313" key="1">
    <source>
        <dbReference type="EMBL" id="CAJ0957025.1"/>
    </source>
</evidence>
<sequence>MMSSVLSTLSFRKREVKKEDMADRHSGILDSREYTRKIATSVLMGQWTRKKTIATVLQNRWSFCHTSRM</sequence>